<gene>
    <name evidence="1" type="ORF">D4Q52_22690</name>
</gene>
<dbReference type="AlphaFoldDB" id="A0A418UYL8"/>
<dbReference type="InterPro" id="IPR023393">
    <property type="entry name" value="START-like_dom_sf"/>
</dbReference>
<comment type="caution">
    <text evidence="1">The sequence shown here is derived from an EMBL/GenBank/DDBJ whole genome shotgun (WGS) entry which is preliminary data.</text>
</comment>
<dbReference type="Proteomes" id="UP000285523">
    <property type="component" value="Unassembled WGS sequence"/>
</dbReference>
<reference evidence="1 2" key="1">
    <citation type="submission" date="2018-09" db="EMBL/GenBank/DDBJ databases">
        <title>Draft genome sequence of Rhodopseudomonas palustris 2.1.18.</title>
        <authorList>
            <person name="Robertson S.L."/>
            <person name="Meyer T.E."/>
            <person name="Kyndt J.A."/>
        </authorList>
    </citation>
    <scope>NUCLEOTIDE SEQUENCE [LARGE SCALE GENOMIC DNA]</scope>
    <source>
        <strain evidence="1 2">2.1.18</strain>
    </source>
</reference>
<dbReference type="CDD" id="cd07812">
    <property type="entry name" value="SRPBCC"/>
    <property type="match status" value="1"/>
</dbReference>
<dbReference type="Pfam" id="PF10604">
    <property type="entry name" value="Polyketide_cyc2"/>
    <property type="match status" value="1"/>
</dbReference>
<evidence type="ECO:0000313" key="2">
    <source>
        <dbReference type="Proteomes" id="UP000285523"/>
    </source>
</evidence>
<dbReference type="OrthoDB" id="8224011at2"/>
<evidence type="ECO:0000313" key="1">
    <source>
        <dbReference type="EMBL" id="RJF68337.1"/>
    </source>
</evidence>
<protein>
    <submittedName>
        <fullName evidence="1">SRPBCC family protein</fullName>
    </submittedName>
</protein>
<proteinExistence type="predicted"/>
<sequence length="153" mass="17510">MPAQQTAPPTHPFEIRHAINIAAPIEAVFDYVTNPKSWPEWLPSSHALECENRPMRFGDTFHEHWSTRTGPVDLAWLVIACDRPTLWIGMTYTSFMGPVVVHYTFEQVDGRTRFTRILRNPARPKPPTAEMVERMSAEAELGLGNIKRIVETR</sequence>
<dbReference type="EMBL" id="QYYD01000030">
    <property type="protein sequence ID" value="RJF68337.1"/>
    <property type="molecule type" value="Genomic_DNA"/>
</dbReference>
<dbReference type="InterPro" id="IPR019587">
    <property type="entry name" value="Polyketide_cyclase/dehydratase"/>
</dbReference>
<accession>A0A418UYL8</accession>
<dbReference type="SUPFAM" id="SSF55961">
    <property type="entry name" value="Bet v1-like"/>
    <property type="match status" value="1"/>
</dbReference>
<dbReference type="Gene3D" id="3.30.530.20">
    <property type="match status" value="1"/>
</dbReference>
<dbReference type="RefSeq" id="WP_119858842.1">
    <property type="nucleotide sequence ID" value="NZ_QYYD01000030.1"/>
</dbReference>
<organism evidence="1 2">
    <name type="scientific">Rhodopseudomonas palustris</name>
    <dbReference type="NCBI Taxonomy" id="1076"/>
    <lineage>
        <taxon>Bacteria</taxon>
        <taxon>Pseudomonadati</taxon>
        <taxon>Pseudomonadota</taxon>
        <taxon>Alphaproteobacteria</taxon>
        <taxon>Hyphomicrobiales</taxon>
        <taxon>Nitrobacteraceae</taxon>
        <taxon>Rhodopseudomonas</taxon>
    </lineage>
</organism>
<name>A0A418UYL8_RHOPL</name>